<dbReference type="CDD" id="cd04670">
    <property type="entry name" value="NUDIX_ASFGF2_Nudt6"/>
    <property type="match status" value="1"/>
</dbReference>
<protein>
    <recommendedName>
        <fullName evidence="4">Nudix hydrolase domain-containing protein</fullName>
    </recommendedName>
</protein>
<evidence type="ECO:0000313" key="5">
    <source>
        <dbReference type="EMBL" id="OEU13343.1"/>
    </source>
</evidence>
<dbReference type="PROSITE" id="PS51462">
    <property type="entry name" value="NUDIX"/>
    <property type="match status" value="1"/>
</dbReference>
<dbReference type="InterPro" id="IPR000086">
    <property type="entry name" value="NUDIX_hydrolase_dom"/>
</dbReference>
<dbReference type="OrthoDB" id="447842at2759"/>
<proteinExistence type="inferred from homology"/>
<dbReference type="KEGG" id="fcy:FRACYDRAFT_141745"/>
<dbReference type="GO" id="GO:0051287">
    <property type="term" value="F:NAD binding"/>
    <property type="evidence" value="ECO:0007669"/>
    <property type="project" value="TreeGrafter"/>
</dbReference>
<name>A0A1E7F659_9STRA</name>
<reference evidence="5 6" key="1">
    <citation type="submission" date="2016-09" db="EMBL/GenBank/DDBJ databases">
        <title>Extensive genetic diversity and differential bi-allelic expression allows diatom success in the polar Southern Ocean.</title>
        <authorList>
            <consortium name="DOE Joint Genome Institute"/>
            <person name="Mock T."/>
            <person name="Otillar R.P."/>
            <person name="Strauss J."/>
            <person name="Dupont C."/>
            <person name="Frickenhaus S."/>
            <person name="Maumus F."/>
            <person name="Mcmullan M."/>
            <person name="Sanges R."/>
            <person name="Schmutz J."/>
            <person name="Toseland A."/>
            <person name="Valas R."/>
            <person name="Veluchamy A."/>
            <person name="Ward B.J."/>
            <person name="Allen A."/>
            <person name="Barry K."/>
            <person name="Falciatore A."/>
            <person name="Ferrante M."/>
            <person name="Fortunato A.E."/>
            <person name="Gloeckner G."/>
            <person name="Gruber A."/>
            <person name="Hipkin R."/>
            <person name="Janech M."/>
            <person name="Kroth P."/>
            <person name="Leese F."/>
            <person name="Lindquist E."/>
            <person name="Lyon B.R."/>
            <person name="Martin J."/>
            <person name="Mayer C."/>
            <person name="Parker M."/>
            <person name="Quesneville H."/>
            <person name="Raymond J."/>
            <person name="Uhlig C."/>
            <person name="Valentin K.U."/>
            <person name="Worden A.Z."/>
            <person name="Armbrust E.V."/>
            <person name="Bowler C."/>
            <person name="Green B."/>
            <person name="Moulton V."/>
            <person name="Van Oosterhout C."/>
            <person name="Grigoriev I."/>
        </authorList>
    </citation>
    <scope>NUCLEOTIDE SEQUENCE [LARGE SCALE GENOMIC DNA]</scope>
    <source>
        <strain evidence="5 6">CCMP1102</strain>
    </source>
</reference>
<evidence type="ECO:0000259" key="4">
    <source>
        <dbReference type="PROSITE" id="PS51462"/>
    </source>
</evidence>
<feature type="non-terminal residue" evidence="5">
    <location>
        <position position="1"/>
    </location>
</feature>
<dbReference type="Gene3D" id="3.90.79.10">
    <property type="entry name" value="Nucleoside Triphosphate Pyrophosphohydrolase"/>
    <property type="match status" value="1"/>
</dbReference>
<dbReference type="InterPro" id="IPR015797">
    <property type="entry name" value="NUDIX_hydrolase-like_dom_sf"/>
</dbReference>
<dbReference type="InterPro" id="IPR020476">
    <property type="entry name" value="Nudix_hydrolase"/>
</dbReference>
<dbReference type="InParanoid" id="A0A1E7F659"/>
<dbReference type="EMBL" id="KV784361">
    <property type="protein sequence ID" value="OEU13343.1"/>
    <property type="molecule type" value="Genomic_DNA"/>
</dbReference>
<dbReference type="GO" id="GO:0047631">
    <property type="term" value="F:ADP-ribose diphosphatase activity"/>
    <property type="evidence" value="ECO:0007669"/>
    <property type="project" value="TreeGrafter"/>
</dbReference>
<evidence type="ECO:0000256" key="1">
    <source>
        <dbReference type="ARBA" id="ARBA00005582"/>
    </source>
</evidence>
<dbReference type="PANTHER" id="PTHR13994">
    <property type="entry name" value="NUDIX HYDROLASE RELATED"/>
    <property type="match status" value="1"/>
</dbReference>
<feature type="non-terminal residue" evidence="5">
    <location>
        <position position="185"/>
    </location>
</feature>
<dbReference type="Gene3D" id="3.40.630.30">
    <property type="match status" value="1"/>
</dbReference>
<evidence type="ECO:0000256" key="2">
    <source>
        <dbReference type="ARBA" id="ARBA00022801"/>
    </source>
</evidence>
<dbReference type="GO" id="GO:0035529">
    <property type="term" value="F:NADH pyrophosphatase activity"/>
    <property type="evidence" value="ECO:0007669"/>
    <property type="project" value="TreeGrafter"/>
</dbReference>
<dbReference type="Proteomes" id="UP000095751">
    <property type="component" value="Unassembled WGS sequence"/>
</dbReference>
<evidence type="ECO:0000313" key="6">
    <source>
        <dbReference type="Proteomes" id="UP000095751"/>
    </source>
</evidence>
<accession>A0A1E7F659</accession>
<feature type="domain" description="Nudix hydrolase" evidence="4">
    <location>
        <begin position="74"/>
        <end position="185"/>
    </location>
</feature>
<comment type="similarity">
    <text evidence="1 3">Belongs to the Nudix hydrolase family.</text>
</comment>
<dbReference type="InterPro" id="IPR040618">
    <property type="entry name" value="Pre-Nudix"/>
</dbReference>
<dbReference type="AlphaFoldDB" id="A0A1E7F659"/>
<dbReference type="Pfam" id="PF00293">
    <property type="entry name" value="NUDIX"/>
    <property type="match status" value="1"/>
</dbReference>
<dbReference type="Pfam" id="PF18290">
    <property type="entry name" value="Nudix_hydro"/>
    <property type="match status" value="1"/>
</dbReference>
<dbReference type="PROSITE" id="PS00893">
    <property type="entry name" value="NUDIX_BOX"/>
    <property type="match status" value="1"/>
</dbReference>
<dbReference type="InterPro" id="IPR020084">
    <property type="entry name" value="NUDIX_hydrolase_CS"/>
</dbReference>
<dbReference type="PRINTS" id="PR00502">
    <property type="entry name" value="NUDIXFAMILY"/>
</dbReference>
<organism evidence="5 6">
    <name type="scientific">Fragilariopsis cylindrus CCMP1102</name>
    <dbReference type="NCBI Taxonomy" id="635003"/>
    <lineage>
        <taxon>Eukaryota</taxon>
        <taxon>Sar</taxon>
        <taxon>Stramenopiles</taxon>
        <taxon>Ochrophyta</taxon>
        <taxon>Bacillariophyta</taxon>
        <taxon>Bacillariophyceae</taxon>
        <taxon>Bacillariophycidae</taxon>
        <taxon>Bacillariales</taxon>
        <taxon>Bacillariaceae</taxon>
        <taxon>Fragilariopsis</taxon>
    </lineage>
</organism>
<dbReference type="InterPro" id="IPR003293">
    <property type="entry name" value="Nudix_hydrolase6-like"/>
</dbReference>
<dbReference type="PANTHER" id="PTHR13994:SF13">
    <property type="entry name" value="FI03680P"/>
    <property type="match status" value="1"/>
</dbReference>
<keyword evidence="6" id="KW-1185">Reference proteome</keyword>
<keyword evidence="2 3" id="KW-0378">Hydrolase</keyword>
<gene>
    <name evidence="5" type="ORF">FRACYDRAFT_141745</name>
</gene>
<sequence>PQHFSTSLANTIVAARELDKASIWVEVPMSRASLIEEIETANLGFQFHHAEGSTAKLNAWLRDDIPSKIPEFATHHVGVGAVVINSRDEILCIRELRKNYHPWKIPTGLADLGESIHDAAEREVLEETGISATFHSVLSIRHSHGMSNGRSDLFFICRLIPDNNEDNDDHACEIAEAKWLPLSEY</sequence>
<dbReference type="SUPFAM" id="SSF55811">
    <property type="entry name" value="Nudix"/>
    <property type="match status" value="1"/>
</dbReference>
<evidence type="ECO:0000256" key="3">
    <source>
        <dbReference type="RuleBase" id="RU003476"/>
    </source>
</evidence>